<comment type="caution">
    <text evidence="2">The sequence shown here is derived from an EMBL/GenBank/DDBJ whole genome shotgun (WGS) entry which is preliminary data.</text>
</comment>
<evidence type="ECO:0000256" key="1">
    <source>
        <dbReference type="SAM" id="MobiDB-lite"/>
    </source>
</evidence>
<feature type="compositionally biased region" description="Low complexity" evidence="1">
    <location>
        <begin position="52"/>
        <end position="75"/>
    </location>
</feature>
<sequence length="75" mass="8538">MHIAQKAGDQTAVNYDVNFRKWRQTAPHLLPYNQANSELYQEALTSNIFRRNGSNKSSQPNQSGQQGQSQPKICF</sequence>
<dbReference type="AlphaFoldDB" id="A0A210QMI1"/>
<reference evidence="2 3" key="1">
    <citation type="journal article" date="2017" name="Nat. Ecol. Evol.">
        <title>Scallop genome provides insights into evolution of bilaterian karyotype and development.</title>
        <authorList>
            <person name="Wang S."/>
            <person name="Zhang J."/>
            <person name="Jiao W."/>
            <person name="Li J."/>
            <person name="Xun X."/>
            <person name="Sun Y."/>
            <person name="Guo X."/>
            <person name="Huan P."/>
            <person name="Dong B."/>
            <person name="Zhang L."/>
            <person name="Hu X."/>
            <person name="Sun X."/>
            <person name="Wang J."/>
            <person name="Zhao C."/>
            <person name="Wang Y."/>
            <person name="Wang D."/>
            <person name="Huang X."/>
            <person name="Wang R."/>
            <person name="Lv J."/>
            <person name="Li Y."/>
            <person name="Zhang Z."/>
            <person name="Liu B."/>
            <person name="Lu W."/>
            <person name="Hui Y."/>
            <person name="Liang J."/>
            <person name="Zhou Z."/>
            <person name="Hou R."/>
            <person name="Li X."/>
            <person name="Liu Y."/>
            <person name="Li H."/>
            <person name="Ning X."/>
            <person name="Lin Y."/>
            <person name="Zhao L."/>
            <person name="Xing Q."/>
            <person name="Dou J."/>
            <person name="Li Y."/>
            <person name="Mao J."/>
            <person name="Guo H."/>
            <person name="Dou H."/>
            <person name="Li T."/>
            <person name="Mu C."/>
            <person name="Jiang W."/>
            <person name="Fu Q."/>
            <person name="Fu X."/>
            <person name="Miao Y."/>
            <person name="Liu J."/>
            <person name="Yu Q."/>
            <person name="Li R."/>
            <person name="Liao H."/>
            <person name="Li X."/>
            <person name="Kong Y."/>
            <person name="Jiang Z."/>
            <person name="Chourrout D."/>
            <person name="Li R."/>
            <person name="Bao Z."/>
        </authorList>
    </citation>
    <scope>NUCLEOTIDE SEQUENCE [LARGE SCALE GENOMIC DNA]</scope>
    <source>
        <strain evidence="2 3">PY_sf001</strain>
    </source>
</reference>
<dbReference type="EMBL" id="NEDP02002897">
    <property type="protein sequence ID" value="OWF49933.1"/>
    <property type="molecule type" value="Genomic_DNA"/>
</dbReference>
<dbReference type="Proteomes" id="UP000242188">
    <property type="component" value="Unassembled WGS sequence"/>
</dbReference>
<accession>A0A210QMI1</accession>
<protein>
    <submittedName>
        <fullName evidence="2">Uncharacterized protein</fullName>
    </submittedName>
</protein>
<proteinExistence type="predicted"/>
<keyword evidence="3" id="KW-1185">Reference proteome</keyword>
<organism evidence="2 3">
    <name type="scientific">Mizuhopecten yessoensis</name>
    <name type="common">Japanese scallop</name>
    <name type="synonym">Patinopecten yessoensis</name>
    <dbReference type="NCBI Taxonomy" id="6573"/>
    <lineage>
        <taxon>Eukaryota</taxon>
        <taxon>Metazoa</taxon>
        <taxon>Spiralia</taxon>
        <taxon>Lophotrochozoa</taxon>
        <taxon>Mollusca</taxon>
        <taxon>Bivalvia</taxon>
        <taxon>Autobranchia</taxon>
        <taxon>Pteriomorphia</taxon>
        <taxon>Pectinida</taxon>
        <taxon>Pectinoidea</taxon>
        <taxon>Pectinidae</taxon>
        <taxon>Mizuhopecten</taxon>
    </lineage>
</organism>
<evidence type="ECO:0000313" key="2">
    <source>
        <dbReference type="EMBL" id="OWF49933.1"/>
    </source>
</evidence>
<feature type="region of interest" description="Disordered" evidence="1">
    <location>
        <begin position="50"/>
        <end position="75"/>
    </location>
</feature>
<evidence type="ECO:0000313" key="3">
    <source>
        <dbReference type="Proteomes" id="UP000242188"/>
    </source>
</evidence>
<name>A0A210QMI1_MIZYE</name>
<gene>
    <name evidence="2" type="ORF">KP79_PYT25711</name>
</gene>